<dbReference type="Proteomes" id="UP001062846">
    <property type="component" value="Chromosome 11"/>
</dbReference>
<evidence type="ECO:0000313" key="1">
    <source>
        <dbReference type="EMBL" id="KAI8531094.1"/>
    </source>
</evidence>
<accession>A0ACC0LRW8</accession>
<name>A0ACC0LRW8_RHOML</name>
<keyword evidence="2" id="KW-1185">Reference proteome</keyword>
<sequence>MLLQDVHFARWHFYKLVSYSFMISRIRRSWGQQRVHSVSFLEVSLLKLQDFKDRKVMRTTRRAQKVPFLQVSLLKLRDMKDRKFMGTTRRAYR</sequence>
<reference evidence="1" key="1">
    <citation type="submission" date="2022-02" db="EMBL/GenBank/DDBJ databases">
        <title>Plant Genome Project.</title>
        <authorList>
            <person name="Zhang R.-G."/>
        </authorList>
    </citation>
    <scope>NUCLEOTIDE SEQUENCE</scope>
    <source>
        <strain evidence="1">AT1</strain>
    </source>
</reference>
<comment type="caution">
    <text evidence="1">The sequence shown here is derived from an EMBL/GenBank/DDBJ whole genome shotgun (WGS) entry which is preliminary data.</text>
</comment>
<protein>
    <submittedName>
        <fullName evidence="1">Uncharacterized protein</fullName>
    </submittedName>
</protein>
<proteinExistence type="predicted"/>
<gene>
    <name evidence="1" type="ORF">RHMOL_Rhmol11G0110700</name>
</gene>
<organism evidence="1 2">
    <name type="scientific">Rhododendron molle</name>
    <name type="common">Chinese azalea</name>
    <name type="synonym">Azalea mollis</name>
    <dbReference type="NCBI Taxonomy" id="49168"/>
    <lineage>
        <taxon>Eukaryota</taxon>
        <taxon>Viridiplantae</taxon>
        <taxon>Streptophyta</taxon>
        <taxon>Embryophyta</taxon>
        <taxon>Tracheophyta</taxon>
        <taxon>Spermatophyta</taxon>
        <taxon>Magnoliopsida</taxon>
        <taxon>eudicotyledons</taxon>
        <taxon>Gunneridae</taxon>
        <taxon>Pentapetalae</taxon>
        <taxon>asterids</taxon>
        <taxon>Ericales</taxon>
        <taxon>Ericaceae</taxon>
        <taxon>Ericoideae</taxon>
        <taxon>Rhodoreae</taxon>
        <taxon>Rhododendron</taxon>
    </lineage>
</organism>
<evidence type="ECO:0000313" key="2">
    <source>
        <dbReference type="Proteomes" id="UP001062846"/>
    </source>
</evidence>
<dbReference type="EMBL" id="CM046398">
    <property type="protein sequence ID" value="KAI8531094.1"/>
    <property type="molecule type" value="Genomic_DNA"/>
</dbReference>